<dbReference type="AlphaFoldDB" id="A0A413W145"/>
<comment type="caution">
    <text evidence="1">The sequence shown here is derived from an EMBL/GenBank/DDBJ whole genome shotgun (WGS) entry which is preliminary data.</text>
</comment>
<dbReference type="RefSeq" id="WP_118001175.1">
    <property type="nucleotide sequence ID" value="NZ_QSGQ01000005.1"/>
</dbReference>
<gene>
    <name evidence="1" type="ORF">DW885_09085</name>
</gene>
<dbReference type="Proteomes" id="UP000284883">
    <property type="component" value="Unassembled WGS sequence"/>
</dbReference>
<accession>A0A413W145</accession>
<evidence type="ECO:0000313" key="1">
    <source>
        <dbReference type="EMBL" id="RHB39553.1"/>
    </source>
</evidence>
<sequence>MVKTEAFPTIRMKIDRLLKITNEYQFNDLVKAVYCINLCINNRSVLESCLALNACLIEYEEKGSKRIGTYDEFKGFFGKIYDVMKPGIADDYTVEDFGEVQLRYNDKFYRVIIGTGHNNVYACLNFLPTLARNISREEELCLALEYVSGTIDYFIEENKNDGVVEKRFVLPTEILFYKVQKFFKKEVKKYDILELDSLMMSEGTTIEKSHFVCREDNIYPLYNVSLLIDLYDIWENKIDFKEQISVANEGIIDRIYSLFEMDRSRSCSIFAPAMIFPEQKYDSSQRTYTFIAKASRGVVVALNADEYEEGQLEKEIANIEKYHKSGTLHIAETFNRFDKSGLRGIHIPADMPIEYLIYDSFMNPNQMHMSLGEEGKKRKTCTALDVIYYLNFMDDIDELFEYLSYSNEKDYESSFGFGSDAALYFTWKNQDRYIAKGAIIFNMVDVGYDTENEAVVDYFKEELKDYPFHMRDYLFREPFSWKIEKRDFDTYEYTVKHGMGFGGIYLPLPQKNYVFLTNNVEFYKDVKDFGEYRQWIQLLEEIITEGFDSIKCVFEDNKAISNTGIQIAFMPIEYAVHAGHESFLYEDRIYVYSDAQYYSHKWIIRYVVKDINRIYEDIQEAKNRSTEFNILREILIPLLDRMPDLNELFESKRKKVSLEKKKVGVFSTSVEYKWDNNVQNFSPEDYHYHEVRKRIANVCYGNMIKPGIYRGQEANQIIRAMQKAIIEDFEGEVSKYSWSELHYSLLDYHSTLLHDIDINWKRYGSYSGLDEKKDKEVRDRIIDQREKAKHDDRNTLYLIETNLYLHCESETLATIDDINLLLAYANWLVVLNDVADMCHFADNEAYIEITDEYVVDTLADDQDAEALSGLHHRIYSYSGGLKRDHETDFKYLEKVKETFKEDMGFDLTDFLDILSYFSNSFSETIVKKIGNNVFRAPMKELLRDFLEQMNNVITEEDAATLFNYLVVSSQNLKTENGKINFYLPIGKRRTRDTRFELMPLVSINGDIIFSPITMDRLKKDWLNGIMDFILPYEVRMNKTKQLIVEWKKSYEKQIVYDIANSFKKNKFDIIKQNFELMKLNKSHPQWLGDYDVFAVDINNKSIWIVECKVIEKVATFYDMYRQQNRFFNEHKEDEKFQRRIDYLRENADQVIQQLGCTDYIGYKVIPYMCMNKVLVSRYKKVTFPIVSYPELVEIISGATRE</sequence>
<organism evidence="1 2">
    <name type="scientific">Dorea formicigenerans</name>
    <dbReference type="NCBI Taxonomy" id="39486"/>
    <lineage>
        <taxon>Bacteria</taxon>
        <taxon>Bacillati</taxon>
        <taxon>Bacillota</taxon>
        <taxon>Clostridia</taxon>
        <taxon>Lachnospirales</taxon>
        <taxon>Lachnospiraceae</taxon>
        <taxon>Dorea</taxon>
    </lineage>
</organism>
<protein>
    <submittedName>
        <fullName evidence="1">Uncharacterized protein</fullName>
    </submittedName>
</protein>
<evidence type="ECO:0000313" key="2">
    <source>
        <dbReference type="Proteomes" id="UP000284883"/>
    </source>
</evidence>
<proteinExistence type="predicted"/>
<dbReference type="EMBL" id="QSGQ01000005">
    <property type="protein sequence ID" value="RHB39553.1"/>
    <property type="molecule type" value="Genomic_DNA"/>
</dbReference>
<reference evidence="1 2" key="1">
    <citation type="submission" date="2018-08" db="EMBL/GenBank/DDBJ databases">
        <title>A genome reference for cultivated species of the human gut microbiota.</title>
        <authorList>
            <person name="Zou Y."/>
            <person name="Xue W."/>
            <person name="Luo G."/>
        </authorList>
    </citation>
    <scope>NUCLEOTIDE SEQUENCE [LARGE SCALE GENOMIC DNA]</scope>
    <source>
        <strain evidence="1 2">AM40-15AC</strain>
    </source>
</reference>
<name>A0A413W145_9FIRM</name>